<dbReference type="Proteomes" id="UP000006671">
    <property type="component" value="Unassembled WGS sequence"/>
</dbReference>
<evidence type="ECO:0000256" key="1">
    <source>
        <dbReference type="SAM" id="MobiDB-lite"/>
    </source>
</evidence>
<dbReference type="AlphaFoldDB" id="D2UZH4"/>
<keyword evidence="3" id="KW-1185">Reference proteome</keyword>
<evidence type="ECO:0000313" key="2">
    <source>
        <dbReference type="EMBL" id="EFC49946.1"/>
    </source>
</evidence>
<sequence>MRKNFRTVSELPPTSPRKPLPTLPNLLKSSNNNGSKLLPTSPRGQQTFVAISTDEEELISLLSMEGTKVFVIGLWDETSPLLSNNSSNATTTGNSSTIGTTRRVPPPLPPKTTLNNRRLSKICFDTTCFISEDGKALVCESDLPSSGPLGMQKRSNIILFSEVEKIVPYYQSEILIGNQISDSNTNNTISPRQSNNSNPYQITTQDARECVSFFERYFISGYDNNDREYQKSLLPYKLQLFILKRKNHKKTLGFILSGMFFNQSLRLCLPYCLN</sequence>
<feature type="region of interest" description="Disordered" evidence="1">
    <location>
        <begin position="1"/>
        <end position="42"/>
    </location>
</feature>
<dbReference type="GeneID" id="8863433"/>
<dbReference type="EMBL" id="GG738846">
    <property type="protein sequence ID" value="EFC49946.1"/>
    <property type="molecule type" value="Genomic_DNA"/>
</dbReference>
<evidence type="ECO:0000313" key="3">
    <source>
        <dbReference type="Proteomes" id="UP000006671"/>
    </source>
</evidence>
<feature type="compositionally biased region" description="Low complexity" evidence="1">
    <location>
        <begin position="23"/>
        <end position="39"/>
    </location>
</feature>
<feature type="region of interest" description="Disordered" evidence="1">
    <location>
        <begin position="82"/>
        <end position="112"/>
    </location>
</feature>
<dbReference type="RefSeq" id="XP_002682690.1">
    <property type="nucleotide sequence ID" value="XM_002682644.1"/>
</dbReference>
<dbReference type="KEGG" id="ngr:NAEGRDRAFT_61938"/>
<reference evidence="2 3" key="1">
    <citation type="journal article" date="2010" name="Cell">
        <title>The genome of Naegleria gruberi illuminates early eukaryotic versatility.</title>
        <authorList>
            <person name="Fritz-Laylin L.K."/>
            <person name="Prochnik S.E."/>
            <person name="Ginger M.L."/>
            <person name="Dacks J.B."/>
            <person name="Carpenter M.L."/>
            <person name="Field M.C."/>
            <person name="Kuo A."/>
            <person name="Paredez A."/>
            <person name="Chapman J."/>
            <person name="Pham J."/>
            <person name="Shu S."/>
            <person name="Neupane R."/>
            <person name="Cipriano M."/>
            <person name="Mancuso J."/>
            <person name="Tu H."/>
            <person name="Salamov A."/>
            <person name="Lindquist E."/>
            <person name="Shapiro H."/>
            <person name="Lucas S."/>
            <person name="Grigoriev I.V."/>
            <person name="Cande W.Z."/>
            <person name="Fulton C."/>
            <person name="Rokhsar D.S."/>
            <person name="Dawson S.C."/>
        </authorList>
    </citation>
    <scope>NUCLEOTIDE SEQUENCE [LARGE SCALE GENOMIC DNA]</scope>
    <source>
        <strain evidence="2 3">NEG-M</strain>
    </source>
</reference>
<dbReference type="VEuPathDB" id="AmoebaDB:NAEGRDRAFT_61938"/>
<gene>
    <name evidence="2" type="ORF">NAEGRDRAFT_61938</name>
</gene>
<protein>
    <submittedName>
        <fullName evidence="2">Predicted protein</fullName>
    </submittedName>
</protein>
<feature type="compositionally biased region" description="Pro residues" evidence="1">
    <location>
        <begin position="13"/>
        <end position="22"/>
    </location>
</feature>
<name>D2UZH4_NAEGR</name>
<accession>D2UZH4</accession>
<feature type="compositionally biased region" description="Low complexity" evidence="1">
    <location>
        <begin position="82"/>
        <end position="103"/>
    </location>
</feature>
<dbReference type="OrthoDB" id="10500182at2759"/>
<proteinExistence type="predicted"/>
<organism evidence="3">
    <name type="scientific">Naegleria gruberi</name>
    <name type="common">Amoeba</name>
    <dbReference type="NCBI Taxonomy" id="5762"/>
    <lineage>
        <taxon>Eukaryota</taxon>
        <taxon>Discoba</taxon>
        <taxon>Heterolobosea</taxon>
        <taxon>Tetramitia</taxon>
        <taxon>Eutetramitia</taxon>
        <taxon>Vahlkampfiidae</taxon>
        <taxon>Naegleria</taxon>
    </lineage>
</organism>
<dbReference type="InParanoid" id="D2UZH4"/>
<dbReference type="OMA" id="RYFISGY"/>